<evidence type="ECO:0000256" key="1">
    <source>
        <dbReference type="ARBA" id="ARBA00004141"/>
    </source>
</evidence>
<organism evidence="7 8">
    <name type="scientific">Agathobacter rectalis</name>
    <dbReference type="NCBI Taxonomy" id="39491"/>
    <lineage>
        <taxon>Bacteria</taxon>
        <taxon>Bacillati</taxon>
        <taxon>Bacillota</taxon>
        <taxon>Clostridia</taxon>
        <taxon>Lachnospirales</taxon>
        <taxon>Lachnospiraceae</taxon>
        <taxon>Agathobacter</taxon>
    </lineage>
</organism>
<sequence length="147" mass="16034">MDTYIVFWLAATVVFVLVELMTVGLTSIWFAAGSFVAFIIALLGGNVVVQGIAFILVSVVLLALTKPWAGKYINSRTVKTNVDSLVGERAVLTEDADIMKQTGKAVVNGQEWTVRPQDETQVIRKGELIEVVKISGVKLIVKRVKEA</sequence>
<proteinExistence type="predicted"/>
<evidence type="ECO:0000259" key="6">
    <source>
        <dbReference type="Pfam" id="PF01957"/>
    </source>
</evidence>
<accession>A0A0M6WU17</accession>
<feature type="transmembrane region" description="Helical" evidence="5">
    <location>
        <begin position="7"/>
        <end position="30"/>
    </location>
</feature>
<dbReference type="Pfam" id="PF01957">
    <property type="entry name" value="NfeD"/>
    <property type="match status" value="1"/>
</dbReference>
<dbReference type="PANTHER" id="PTHR33507:SF3">
    <property type="entry name" value="INNER MEMBRANE PROTEIN YBBJ"/>
    <property type="match status" value="1"/>
</dbReference>
<dbReference type="InterPro" id="IPR052165">
    <property type="entry name" value="Membrane_assoc_protease"/>
</dbReference>
<dbReference type="EMBL" id="CVRQ01000026">
    <property type="protein sequence ID" value="CRL40734.1"/>
    <property type="molecule type" value="Genomic_DNA"/>
</dbReference>
<evidence type="ECO:0000313" key="7">
    <source>
        <dbReference type="EMBL" id="CRL40734.1"/>
    </source>
</evidence>
<protein>
    <recommendedName>
        <fullName evidence="6">NfeD-like C-terminal domain-containing protein</fullName>
    </recommendedName>
</protein>
<dbReference type="RefSeq" id="WP_055062418.1">
    <property type="nucleotide sequence ID" value="NZ_CVRQ01000026.1"/>
</dbReference>
<keyword evidence="2 5" id="KW-0812">Transmembrane</keyword>
<evidence type="ECO:0000256" key="2">
    <source>
        <dbReference type="ARBA" id="ARBA00022692"/>
    </source>
</evidence>
<dbReference type="Proteomes" id="UP000049472">
    <property type="component" value="Unassembled WGS sequence"/>
</dbReference>
<dbReference type="InterPro" id="IPR002810">
    <property type="entry name" value="NfeD-like_C"/>
</dbReference>
<dbReference type="PANTHER" id="PTHR33507">
    <property type="entry name" value="INNER MEMBRANE PROTEIN YBBJ"/>
    <property type="match status" value="1"/>
</dbReference>
<keyword evidence="3 5" id="KW-1133">Transmembrane helix</keyword>
<evidence type="ECO:0000256" key="3">
    <source>
        <dbReference type="ARBA" id="ARBA00022989"/>
    </source>
</evidence>
<dbReference type="SUPFAM" id="SSF141322">
    <property type="entry name" value="NfeD domain-like"/>
    <property type="match status" value="1"/>
</dbReference>
<dbReference type="AlphaFoldDB" id="A0A0M6WU17"/>
<keyword evidence="4 5" id="KW-0472">Membrane</keyword>
<gene>
    <name evidence="7" type="ORF">T1815_24631</name>
</gene>
<evidence type="ECO:0000256" key="5">
    <source>
        <dbReference type="SAM" id="Phobius"/>
    </source>
</evidence>
<name>A0A0M6WU17_9FIRM</name>
<evidence type="ECO:0000256" key="4">
    <source>
        <dbReference type="ARBA" id="ARBA00023136"/>
    </source>
</evidence>
<feature type="domain" description="NfeD-like C-terminal" evidence="6">
    <location>
        <begin position="82"/>
        <end position="143"/>
    </location>
</feature>
<keyword evidence="8" id="KW-1185">Reference proteome</keyword>
<dbReference type="GO" id="GO:0005886">
    <property type="term" value="C:plasma membrane"/>
    <property type="evidence" value="ECO:0007669"/>
    <property type="project" value="TreeGrafter"/>
</dbReference>
<feature type="transmembrane region" description="Helical" evidence="5">
    <location>
        <begin position="36"/>
        <end position="64"/>
    </location>
</feature>
<reference evidence="8" key="1">
    <citation type="submission" date="2015-05" db="EMBL/GenBank/DDBJ databases">
        <authorList>
            <consortium name="Pathogen Informatics"/>
        </authorList>
    </citation>
    <scope>NUCLEOTIDE SEQUENCE [LARGE SCALE GENOMIC DNA]</scope>
    <source>
        <strain evidence="8">T1-815</strain>
    </source>
</reference>
<dbReference type="InterPro" id="IPR012340">
    <property type="entry name" value="NA-bd_OB-fold"/>
</dbReference>
<dbReference type="Gene3D" id="2.40.50.140">
    <property type="entry name" value="Nucleic acid-binding proteins"/>
    <property type="match status" value="1"/>
</dbReference>
<evidence type="ECO:0000313" key="8">
    <source>
        <dbReference type="Proteomes" id="UP000049472"/>
    </source>
</evidence>
<comment type="subcellular location">
    <subcellularLocation>
        <location evidence="1">Membrane</location>
        <topology evidence="1">Multi-pass membrane protein</topology>
    </subcellularLocation>
</comment>